<protein>
    <submittedName>
        <fullName evidence="1">Uncharacterized protein</fullName>
    </submittedName>
</protein>
<name>A0A8D5AGT4_9GAMM</name>
<accession>A0A8D5AGT4</accession>
<dbReference type="Proteomes" id="UP000824988">
    <property type="component" value="Chromosome"/>
</dbReference>
<reference evidence="1" key="1">
    <citation type="submission" date="2019-06" db="EMBL/GenBank/DDBJ databases">
        <title>Complete genome sequence of Methylogaea oryzae strain JCM16910.</title>
        <authorList>
            <person name="Asakawa S."/>
        </authorList>
    </citation>
    <scope>NUCLEOTIDE SEQUENCE</scope>
    <source>
        <strain evidence="1">E10</strain>
    </source>
</reference>
<proteinExistence type="predicted"/>
<keyword evidence="2" id="KW-1185">Reference proteome</keyword>
<dbReference type="KEGG" id="moz:MoryE10_13290"/>
<evidence type="ECO:0000313" key="1">
    <source>
        <dbReference type="EMBL" id="BBL70723.1"/>
    </source>
</evidence>
<evidence type="ECO:0000313" key="2">
    <source>
        <dbReference type="Proteomes" id="UP000824988"/>
    </source>
</evidence>
<dbReference type="AlphaFoldDB" id="A0A8D5AGT4"/>
<organism evidence="1 2">
    <name type="scientific">Methylogaea oryzae</name>
    <dbReference type="NCBI Taxonomy" id="1295382"/>
    <lineage>
        <taxon>Bacteria</taxon>
        <taxon>Pseudomonadati</taxon>
        <taxon>Pseudomonadota</taxon>
        <taxon>Gammaproteobacteria</taxon>
        <taxon>Methylococcales</taxon>
        <taxon>Methylococcaceae</taxon>
        <taxon>Methylogaea</taxon>
    </lineage>
</organism>
<gene>
    <name evidence="1" type="ORF">MoryE10_13290</name>
</gene>
<dbReference type="EMBL" id="AP019782">
    <property type="protein sequence ID" value="BBL70723.1"/>
    <property type="molecule type" value="Genomic_DNA"/>
</dbReference>
<sequence>MIALWSALAFSVCEGVEADPLAAAERGKLGTNLVNLSAAVDIYFSTLPAAPTDDDATILKNATSPDPTLLAPVFKRYLLKTQYQQPYAVLLVCSKDGKRALMEDAGCSARLDRQVRSPAPCEFTLRVENGCRVTGGDPE</sequence>